<dbReference type="InterPro" id="IPR035959">
    <property type="entry name" value="RutC-like_sf"/>
</dbReference>
<protein>
    <recommendedName>
        <fullName evidence="3">Diphthine--ammonia ligase</fullName>
        <ecNumber evidence="2">6.3.1.14</ecNumber>
    </recommendedName>
    <alternativeName>
        <fullName evidence="7">Diphthamide synthase</fullName>
    </alternativeName>
    <alternativeName>
        <fullName evidence="8">Diphthamide synthetase</fullName>
    </alternativeName>
</protein>
<dbReference type="FunFam" id="3.40.50.620:FF:000145">
    <property type="entry name" value="ATP-binding domain containing protein"/>
    <property type="match status" value="1"/>
</dbReference>
<dbReference type="InterPro" id="IPR002761">
    <property type="entry name" value="Diphthami_syn_dom"/>
</dbReference>
<dbReference type="Pfam" id="PF01902">
    <property type="entry name" value="Diphthami_syn_2"/>
    <property type="match status" value="1"/>
</dbReference>
<dbReference type="EC" id="6.3.1.14" evidence="2"/>
<dbReference type="CDD" id="cd01994">
    <property type="entry name" value="AANH_PF0828-like"/>
    <property type="match status" value="1"/>
</dbReference>
<evidence type="ECO:0000259" key="11">
    <source>
        <dbReference type="Pfam" id="PF01902"/>
    </source>
</evidence>
<feature type="region of interest" description="Disordered" evidence="10">
    <location>
        <begin position="609"/>
        <end position="651"/>
    </location>
</feature>
<accession>A0A0G4HH80</accession>
<keyword evidence="4" id="KW-0436">Ligase</keyword>
<comment type="pathway">
    <text evidence="1">Protein modification; peptidyl-diphthamide biosynthesis.</text>
</comment>
<reference evidence="12" key="1">
    <citation type="submission" date="2014-11" db="EMBL/GenBank/DDBJ databases">
        <authorList>
            <person name="Otto D Thomas"/>
            <person name="Naeem Raeece"/>
        </authorList>
    </citation>
    <scope>NUCLEOTIDE SEQUENCE</scope>
</reference>
<evidence type="ECO:0000256" key="9">
    <source>
        <dbReference type="ARBA" id="ARBA00048108"/>
    </source>
</evidence>
<feature type="domain" description="Diphthamide synthase" evidence="11">
    <location>
        <begin position="1"/>
        <end position="227"/>
    </location>
</feature>
<dbReference type="GO" id="GO:0005524">
    <property type="term" value="F:ATP binding"/>
    <property type="evidence" value="ECO:0007669"/>
    <property type="project" value="UniProtKB-KW"/>
</dbReference>
<dbReference type="Gene3D" id="3.90.1490.10">
    <property type="entry name" value="putative n-type atp pyrophosphatase, domain 2"/>
    <property type="match status" value="1"/>
</dbReference>
<evidence type="ECO:0000256" key="7">
    <source>
        <dbReference type="ARBA" id="ARBA00029814"/>
    </source>
</evidence>
<evidence type="ECO:0000256" key="10">
    <source>
        <dbReference type="SAM" id="MobiDB-lite"/>
    </source>
</evidence>
<dbReference type="PANTHER" id="PTHR12196:SF2">
    <property type="entry name" value="DIPHTHINE--AMMONIA LIGASE"/>
    <property type="match status" value="1"/>
</dbReference>
<evidence type="ECO:0000256" key="5">
    <source>
        <dbReference type="ARBA" id="ARBA00022741"/>
    </source>
</evidence>
<dbReference type="Gene3D" id="3.30.1330.40">
    <property type="entry name" value="RutC-like"/>
    <property type="match status" value="2"/>
</dbReference>
<dbReference type="InterPro" id="IPR030662">
    <property type="entry name" value="DPH6/MJ0570"/>
</dbReference>
<proteinExistence type="predicted"/>
<evidence type="ECO:0000256" key="6">
    <source>
        <dbReference type="ARBA" id="ARBA00022840"/>
    </source>
</evidence>
<evidence type="ECO:0000256" key="4">
    <source>
        <dbReference type="ARBA" id="ARBA00022598"/>
    </source>
</evidence>
<dbReference type="PANTHER" id="PTHR12196">
    <property type="entry name" value="DOMAIN OF UNKNOWN FUNCTION 71 DUF71 -CONTAINING PROTEIN"/>
    <property type="match status" value="1"/>
</dbReference>
<evidence type="ECO:0000256" key="3">
    <source>
        <dbReference type="ARBA" id="ARBA00018426"/>
    </source>
</evidence>
<evidence type="ECO:0000256" key="1">
    <source>
        <dbReference type="ARBA" id="ARBA00005156"/>
    </source>
</evidence>
<feature type="compositionally biased region" description="Gly residues" evidence="10">
    <location>
        <begin position="618"/>
        <end position="628"/>
    </location>
</feature>
<dbReference type="NCBIfam" id="TIGR00290">
    <property type="entry name" value="MJ0570_dom"/>
    <property type="match status" value="1"/>
</dbReference>
<dbReference type="FunFam" id="3.90.1490.10:FF:000001">
    <property type="entry name" value="Diphthine--ammonia ligase"/>
    <property type="match status" value="1"/>
</dbReference>
<evidence type="ECO:0000256" key="2">
    <source>
        <dbReference type="ARBA" id="ARBA00012089"/>
    </source>
</evidence>
<gene>
    <name evidence="12" type="ORF">Cvel_27542</name>
</gene>
<name>A0A0G4HH80_9ALVE</name>
<comment type="catalytic activity">
    <reaction evidence="9">
        <text>diphthine-[translation elongation factor 2] + NH4(+) + ATP = diphthamide-[translation elongation factor 2] + AMP + diphosphate + H(+)</text>
        <dbReference type="Rhea" id="RHEA:19753"/>
        <dbReference type="Rhea" id="RHEA-COMP:10172"/>
        <dbReference type="Rhea" id="RHEA-COMP:10174"/>
        <dbReference type="ChEBI" id="CHEBI:15378"/>
        <dbReference type="ChEBI" id="CHEBI:16692"/>
        <dbReference type="ChEBI" id="CHEBI:28938"/>
        <dbReference type="ChEBI" id="CHEBI:30616"/>
        <dbReference type="ChEBI" id="CHEBI:33019"/>
        <dbReference type="ChEBI" id="CHEBI:82696"/>
        <dbReference type="ChEBI" id="CHEBI:456215"/>
        <dbReference type="EC" id="6.3.1.14"/>
    </reaction>
</comment>
<sequence>MKVVGLVSGGKDSIFNLQCTVALGHEIVCLAHLEPPDGCEECDSYTFQSVGSSIVGLIAQCMDRPLVLGKIAGAPVAVESLAYETTKGDEVEDLTRLLENVKRRFPEVEAVACGAILSDYQRLRVENVAGRVGLQSLAFLWKRDQKVLLDSMHEYGIEAVVVKVASMGLSEKHLGKTTLQLQGAFDKLHQQLGFHVCGEGGEYESMTLDCPLFAHSRITVDTWRLVEHSPDPVAPSLFVCPEGAHVEPKESPSPSSAWEGKGQKVGMMSGFESLSEYLREVGFVQWFLKMREGAFEKMRQVEEDGGGARGGSSWSLPLQARGVVREAALPAASLMDADVILCSQDFDIRSLRLDAASSSAQGEGGGEGGFVAEAGRIFARVEELLKSQSLGMLSVIACEIQVRDMSNFVKLNKLYSSLFRPIPGFPSRSCIQTPLPEGISLRLRLILQTDLGKGGGGGGAGRRQHLHVQSISTWAAACVGPYSQAVRCRNLLLLSGVIGLVPHRMVRPSCGALKALVGDEVFEELCAGGKGEGAVCVLLELALAFRSLMKVVEEMCRGPEEKELSPVSILRFVRIYAVSGCVPVAQLRSFFFLLSAIWTQKHEARRKAAEVSRNPKGMGVGGFGGSRRLGGAEEEEEDNGGGEGGEPPLTADAITKSLEDILQRDGPLVACAQTTALPRGCLVELCPLGSFSLSPRESPPAQTRRLDIRDPSEKLLGRAEVRLWDQGGGRWSLVFKSAVHQPTNPSLTSLLLILPLARWLESLGVGMQAGAADSVSCKLASLHWVADECVAGIETALSKAFSSSVASLLGPDGSASVSRELLEYDVGASGKGGREILRILSAWEKWVSVSAEQMKEDVHTSSGSPFEDFLKSRLSVSFVPCLALEDDAFAEFSLFVVSE</sequence>
<evidence type="ECO:0000256" key="8">
    <source>
        <dbReference type="ARBA" id="ARBA00031552"/>
    </source>
</evidence>
<organism evidence="12">
    <name type="scientific">Chromera velia CCMP2878</name>
    <dbReference type="NCBI Taxonomy" id="1169474"/>
    <lineage>
        <taxon>Eukaryota</taxon>
        <taxon>Sar</taxon>
        <taxon>Alveolata</taxon>
        <taxon>Colpodellida</taxon>
        <taxon>Chromeraceae</taxon>
        <taxon>Chromera</taxon>
    </lineage>
</organism>
<evidence type="ECO:0000313" key="12">
    <source>
        <dbReference type="EMBL" id="CEM43450.1"/>
    </source>
</evidence>
<dbReference type="InterPro" id="IPR014729">
    <property type="entry name" value="Rossmann-like_a/b/a_fold"/>
</dbReference>
<dbReference type="VEuPathDB" id="CryptoDB:Cvel_27542"/>
<dbReference type="SUPFAM" id="SSF52402">
    <property type="entry name" value="Adenine nucleotide alpha hydrolases-like"/>
    <property type="match status" value="1"/>
</dbReference>
<keyword evidence="5" id="KW-0547">Nucleotide-binding</keyword>
<keyword evidence="6" id="KW-0067">ATP-binding</keyword>
<dbReference type="SUPFAM" id="SSF55298">
    <property type="entry name" value="YjgF-like"/>
    <property type="match status" value="2"/>
</dbReference>
<dbReference type="GO" id="GO:0017178">
    <property type="term" value="F:diphthine-ammonia ligase activity"/>
    <property type="evidence" value="ECO:0007669"/>
    <property type="project" value="UniProtKB-EC"/>
</dbReference>
<dbReference type="GO" id="GO:0017183">
    <property type="term" value="P:protein histidyl modification to diphthamide"/>
    <property type="evidence" value="ECO:0007669"/>
    <property type="project" value="TreeGrafter"/>
</dbReference>
<dbReference type="AlphaFoldDB" id="A0A0G4HH80"/>
<dbReference type="EMBL" id="CDMZ01002689">
    <property type="protein sequence ID" value="CEM43450.1"/>
    <property type="molecule type" value="Genomic_DNA"/>
</dbReference>
<dbReference type="Gene3D" id="3.40.50.620">
    <property type="entry name" value="HUPs"/>
    <property type="match status" value="1"/>
</dbReference>